<name>A0AAE1LBW2_9NEOP</name>
<keyword evidence="2" id="KW-1185">Reference proteome</keyword>
<accession>A0AAE1LBW2</accession>
<evidence type="ECO:0000313" key="1">
    <source>
        <dbReference type="EMBL" id="KAK3913084.1"/>
    </source>
</evidence>
<sequence length="270" mass="31251">MLKNGEVSDNDWSDGCRCFLLNGLATRCDCVKPTCGNKKIKSRVKSSKRFESKYLACVSHIETNKETIIALAKQTFKERREFIMDEKYLLDSLLKDFKFFQAFKGEMIFLEFEIMFPGKGDNLIRDGHQYIEKLLKLGYTEAAKFASVSNTTQNECLNALMILVKYLPLPKRVYPHEKKMAVVAELDQIYQLVPVGSNVNLEISKRREAWKHPIQPCIMAMTNNDKVVSEYLVIGDVHSFCCLRHTMFSMCPIIWHGKMLSDFWPYKCVQ</sequence>
<protein>
    <submittedName>
        <fullName evidence="1">Hexosaminidase D</fullName>
    </submittedName>
</protein>
<comment type="caution">
    <text evidence="1">The sequence shown here is derived from an EMBL/GenBank/DDBJ whole genome shotgun (WGS) entry which is preliminary data.</text>
</comment>
<evidence type="ECO:0000313" key="2">
    <source>
        <dbReference type="Proteomes" id="UP001219518"/>
    </source>
</evidence>
<organism evidence="1 2">
    <name type="scientific">Frankliniella fusca</name>
    <dbReference type="NCBI Taxonomy" id="407009"/>
    <lineage>
        <taxon>Eukaryota</taxon>
        <taxon>Metazoa</taxon>
        <taxon>Ecdysozoa</taxon>
        <taxon>Arthropoda</taxon>
        <taxon>Hexapoda</taxon>
        <taxon>Insecta</taxon>
        <taxon>Pterygota</taxon>
        <taxon>Neoptera</taxon>
        <taxon>Paraneoptera</taxon>
        <taxon>Thysanoptera</taxon>
        <taxon>Terebrantia</taxon>
        <taxon>Thripoidea</taxon>
        <taxon>Thripidae</taxon>
        <taxon>Frankliniella</taxon>
    </lineage>
</organism>
<gene>
    <name evidence="1" type="ORF">KUF71_022538</name>
</gene>
<dbReference type="Proteomes" id="UP001219518">
    <property type="component" value="Unassembled WGS sequence"/>
</dbReference>
<dbReference type="AlphaFoldDB" id="A0AAE1LBW2"/>
<dbReference type="EMBL" id="JAHWGI010000308">
    <property type="protein sequence ID" value="KAK3913084.1"/>
    <property type="molecule type" value="Genomic_DNA"/>
</dbReference>
<proteinExistence type="predicted"/>
<reference evidence="1" key="1">
    <citation type="submission" date="2021-07" db="EMBL/GenBank/DDBJ databases">
        <authorList>
            <person name="Catto M.A."/>
            <person name="Jacobson A."/>
            <person name="Kennedy G."/>
            <person name="Labadie P."/>
            <person name="Hunt B.G."/>
            <person name="Srinivasan R."/>
        </authorList>
    </citation>
    <scope>NUCLEOTIDE SEQUENCE</scope>
    <source>
        <strain evidence="1">PL_HMW_Pooled</strain>
        <tissue evidence="1">Head</tissue>
    </source>
</reference>
<reference evidence="1" key="2">
    <citation type="journal article" date="2023" name="BMC Genomics">
        <title>Pest status, molecular evolution, and epigenetic factors derived from the genome assembly of Frankliniella fusca, a thysanopteran phytovirus vector.</title>
        <authorList>
            <person name="Catto M.A."/>
            <person name="Labadie P.E."/>
            <person name="Jacobson A.L."/>
            <person name="Kennedy G.G."/>
            <person name="Srinivasan R."/>
            <person name="Hunt B.G."/>
        </authorList>
    </citation>
    <scope>NUCLEOTIDE SEQUENCE</scope>
    <source>
        <strain evidence="1">PL_HMW_Pooled</strain>
    </source>
</reference>